<keyword evidence="2 3" id="KW-0040">ANK repeat</keyword>
<evidence type="ECO:0000256" key="1">
    <source>
        <dbReference type="ARBA" id="ARBA00022737"/>
    </source>
</evidence>
<evidence type="ECO:0000256" key="2">
    <source>
        <dbReference type="ARBA" id="ARBA00023043"/>
    </source>
</evidence>
<dbReference type="AlphaFoldDB" id="A0A3D8SCN2"/>
<dbReference type="RefSeq" id="XP_026605433.1">
    <property type="nucleotide sequence ID" value="XM_026746437.1"/>
</dbReference>
<proteinExistence type="predicted"/>
<dbReference type="PANTHER" id="PTHR24198">
    <property type="entry name" value="ANKYRIN REPEAT AND PROTEIN KINASE DOMAIN-CONTAINING PROTEIN"/>
    <property type="match status" value="1"/>
</dbReference>
<keyword evidence="1" id="KW-0677">Repeat</keyword>
<keyword evidence="5" id="KW-1185">Reference proteome</keyword>
<dbReference type="OrthoDB" id="1577640at2759"/>
<organism evidence="4 5">
    <name type="scientific">Aspergillus mulundensis</name>
    <dbReference type="NCBI Taxonomy" id="1810919"/>
    <lineage>
        <taxon>Eukaryota</taxon>
        <taxon>Fungi</taxon>
        <taxon>Dikarya</taxon>
        <taxon>Ascomycota</taxon>
        <taxon>Pezizomycotina</taxon>
        <taxon>Eurotiomycetes</taxon>
        <taxon>Eurotiomycetidae</taxon>
        <taxon>Eurotiales</taxon>
        <taxon>Aspergillaceae</taxon>
        <taxon>Aspergillus</taxon>
        <taxon>Aspergillus subgen. Nidulantes</taxon>
    </lineage>
</organism>
<dbReference type="InterPro" id="IPR036770">
    <property type="entry name" value="Ankyrin_rpt-contain_sf"/>
</dbReference>
<evidence type="ECO:0000313" key="4">
    <source>
        <dbReference type="EMBL" id="RDW84095.1"/>
    </source>
</evidence>
<accession>A0A3D8SCN2</accession>
<dbReference type="SMART" id="SM00248">
    <property type="entry name" value="ANK"/>
    <property type="match status" value="9"/>
</dbReference>
<dbReference type="PANTHER" id="PTHR24198:SF194">
    <property type="entry name" value="INVERSIN-A"/>
    <property type="match status" value="1"/>
</dbReference>
<evidence type="ECO:0008006" key="6">
    <source>
        <dbReference type="Google" id="ProtNLM"/>
    </source>
</evidence>
<feature type="repeat" description="ANK" evidence="3">
    <location>
        <begin position="127"/>
        <end position="159"/>
    </location>
</feature>
<dbReference type="PROSITE" id="PS50297">
    <property type="entry name" value="ANK_REP_REGION"/>
    <property type="match status" value="1"/>
</dbReference>
<dbReference type="STRING" id="1810919.A0A3D8SCN2"/>
<dbReference type="Proteomes" id="UP000256690">
    <property type="component" value="Unassembled WGS sequence"/>
</dbReference>
<sequence>MGARLLNTYFRNLTYLKGREPCYRQAIFTVLAAMLPEAGLVLMDKYGRYQQKLVDELPDQQTADLMAAAYLADTANFTHLLHGCNASLQMSKGYTALPIFAAALGGNLNEARTLLQAYGPNALDCIPYRSPLHLAAMGGNVEVIQLLLAHGANAIEKDYKQYTPLHLAAICGQADAAGALLSTTGVAFGPLDESRHTPLGFAIRLGHDDVVEEFENSRNPGILWDTCAFQSTCTLEDNFNNCVVEEMTAIDYAAFLGRERIFNRIFAYQGYDCYIDETFIVMAMRGGNVAIVEAILQSIPNALEICTSTLEHYRKGTALSEAAGWGNEELVRFLLSISSESPRNISDNEGKMALFRAIKGSSHLGTVKVLLNYPGIDQGSTPALLWAIENTPPSVEIVEELLDHPHIDPNTKNEFGRTALFEIFAEPEYSKKHFVFDVARVLLARESVNKHVIDRDGNSALLYTAKNSHIGFELLLPFFKDNIWHCNFKGQNALDLAVAGGQLPVVKRLLEPVHQVTKEAVEQALKAAHSLYDFYCNTKTSYLQAGGNSAAAVFQLIMGVFAFQWIIDWLRECLEMMPC</sequence>
<evidence type="ECO:0000313" key="5">
    <source>
        <dbReference type="Proteomes" id="UP000256690"/>
    </source>
</evidence>
<dbReference type="SUPFAM" id="SSF48403">
    <property type="entry name" value="Ankyrin repeat"/>
    <property type="match status" value="2"/>
</dbReference>
<evidence type="ECO:0000256" key="3">
    <source>
        <dbReference type="PROSITE-ProRule" id="PRU00023"/>
    </source>
</evidence>
<gene>
    <name evidence="4" type="ORF">DSM5745_04421</name>
</gene>
<dbReference type="InterPro" id="IPR002110">
    <property type="entry name" value="Ankyrin_rpt"/>
</dbReference>
<name>A0A3D8SCN2_9EURO</name>
<dbReference type="Pfam" id="PF12796">
    <property type="entry name" value="Ank_2"/>
    <property type="match status" value="3"/>
</dbReference>
<comment type="caution">
    <text evidence="4">The sequence shown here is derived from an EMBL/GenBank/DDBJ whole genome shotgun (WGS) entry which is preliminary data.</text>
</comment>
<reference evidence="4 5" key="1">
    <citation type="journal article" date="2018" name="IMA Fungus">
        <title>IMA Genome-F 9: Draft genome sequence of Annulohypoxylon stygium, Aspergillus mulundensis, Berkeleyomyces basicola (syn. Thielaviopsis basicola), Ceratocystis smalleyi, two Cercospora beticola strains, Coleophoma cylindrospora, Fusarium fracticaudum, Phialophora cf. hyalina, and Morchella septimelata.</title>
        <authorList>
            <person name="Wingfield B.D."/>
            <person name="Bills G.F."/>
            <person name="Dong Y."/>
            <person name="Huang W."/>
            <person name="Nel W.J."/>
            <person name="Swalarsk-Parry B.S."/>
            <person name="Vaghefi N."/>
            <person name="Wilken P.M."/>
            <person name="An Z."/>
            <person name="de Beer Z.W."/>
            <person name="De Vos L."/>
            <person name="Chen L."/>
            <person name="Duong T.A."/>
            <person name="Gao Y."/>
            <person name="Hammerbacher A."/>
            <person name="Kikkert J.R."/>
            <person name="Li Y."/>
            <person name="Li H."/>
            <person name="Li K."/>
            <person name="Li Q."/>
            <person name="Liu X."/>
            <person name="Ma X."/>
            <person name="Naidoo K."/>
            <person name="Pethybridge S.J."/>
            <person name="Sun J."/>
            <person name="Steenkamp E.T."/>
            <person name="van der Nest M.A."/>
            <person name="van Wyk S."/>
            <person name="Wingfield M.J."/>
            <person name="Xiong C."/>
            <person name="Yue Q."/>
            <person name="Zhang X."/>
        </authorList>
    </citation>
    <scope>NUCLEOTIDE SEQUENCE [LARGE SCALE GENOMIC DNA]</scope>
    <source>
        <strain evidence="4 5">DSM 5745</strain>
    </source>
</reference>
<protein>
    <recommendedName>
        <fullName evidence="6">Ankyrin repeat protein</fullName>
    </recommendedName>
</protein>
<dbReference type="Gene3D" id="1.25.40.20">
    <property type="entry name" value="Ankyrin repeat-containing domain"/>
    <property type="match status" value="4"/>
</dbReference>
<dbReference type="GeneID" id="38114791"/>
<dbReference type="EMBL" id="PVWQ01000004">
    <property type="protein sequence ID" value="RDW84095.1"/>
    <property type="molecule type" value="Genomic_DNA"/>
</dbReference>
<dbReference type="PROSITE" id="PS50088">
    <property type="entry name" value="ANK_REPEAT"/>
    <property type="match status" value="1"/>
</dbReference>